<dbReference type="EMBL" id="CM000781">
    <property type="protein sequence ID" value="AQK65439.1"/>
    <property type="molecule type" value="Genomic_DNA"/>
</dbReference>
<name>A0A1D6GQM0_MAIZE</name>
<protein>
    <submittedName>
        <fullName evidence="1">Acylamino-acid-releasing enzyme</fullName>
    </submittedName>
</protein>
<proteinExistence type="predicted"/>
<dbReference type="AlphaFoldDB" id="A0A1D6GQM0"/>
<evidence type="ECO:0000313" key="1">
    <source>
        <dbReference type="EMBL" id="AQK65439.1"/>
    </source>
</evidence>
<organism evidence="1">
    <name type="scientific">Zea mays</name>
    <name type="common">Maize</name>
    <dbReference type="NCBI Taxonomy" id="4577"/>
    <lineage>
        <taxon>Eukaryota</taxon>
        <taxon>Viridiplantae</taxon>
        <taxon>Streptophyta</taxon>
        <taxon>Embryophyta</taxon>
        <taxon>Tracheophyta</taxon>
        <taxon>Spermatophyta</taxon>
        <taxon>Magnoliopsida</taxon>
        <taxon>Liliopsida</taxon>
        <taxon>Poales</taxon>
        <taxon>Poaceae</taxon>
        <taxon>PACMAD clade</taxon>
        <taxon>Panicoideae</taxon>
        <taxon>Andropogonodae</taxon>
        <taxon>Andropogoneae</taxon>
        <taxon>Tripsacinae</taxon>
        <taxon>Zea</taxon>
    </lineage>
</organism>
<accession>A0A1D6GQM0</accession>
<reference evidence="1" key="1">
    <citation type="submission" date="2015-12" db="EMBL/GenBank/DDBJ databases">
        <title>Update maize B73 reference genome by single molecule sequencing technologies.</title>
        <authorList>
            <consortium name="Maize Genome Sequencing Project"/>
            <person name="Ware D."/>
        </authorList>
    </citation>
    <scope>NUCLEOTIDE SEQUENCE</scope>
    <source>
        <tissue evidence="1">Seedling</tissue>
    </source>
</reference>
<gene>
    <name evidence="1" type="ORF">ZEAMMB73_Zm00001d014178</name>
</gene>
<sequence>MMIEFHVTELPILSLPSCPIFSDSNMHLLYVLPLYHYIICFSFFIYIQMNNNKSRHIYNTHTLNIV</sequence>